<evidence type="ECO:0000256" key="2">
    <source>
        <dbReference type="PROSITE-ProRule" id="PRU00339"/>
    </source>
</evidence>
<dbReference type="Pfam" id="PF13469">
    <property type="entry name" value="Sulfotransfer_3"/>
    <property type="match status" value="1"/>
</dbReference>
<evidence type="ECO:0000313" key="3">
    <source>
        <dbReference type="EMBL" id="MDQ2067544.1"/>
    </source>
</evidence>
<protein>
    <submittedName>
        <fullName evidence="3">Sulfotransferase</fullName>
    </submittedName>
</protein>
<dbReference type="Gene3D" id="1.25.40.10">
    <property type="entry name" value="Tetratricopeptide repeat domain"/>
    <property type="match status" value="1"/>
</dbReference>
<keyword evidence="1" id="KW-0808">Transferase</keyword>
<dbReference type="Proteomes" id="UP001239680">
    <property type="component" value="Unassembled WGS sequence"/>
</dbReference>
<proteinExistence type="predicted"/>
<dbReference type="Pfam" id="PF13432">
    <property type="entry name" value="TPR_16"/>
    <property type="match status" value="1"/>
</dbReference>
<dbReference type="EMBL" id="JAVDBT010000014">
    <property type="protein sequence ID" value="MDQ2067544.1"/>
    <property type="molecule type" value="Genomic_DNA"/>
</dbReference>
<dbReference type="InterPro" id="IPR027417">
    <property type="entry name" value="P-loop_NTPase"/>
</dbReference>
<dbReference type="SUPFAM" id="SSF48452">
    <property type="entry name" value="TPR-like"/>
    <property type="match status" value="1"/>
</dbReference>
<gene>
    <name evidence="3" type="ORF">Q9295_14285</name>
</gene>
<dbReference type="SMART" id="SM00028">
    <property type="entry name" value="TPR"/>
    <property type="match status" value="4"/>
</dbReference>
<feature type="repeat" description="TPR" evidence="2">
    <location>
        <begin position="36"/>
        <end position="69"/>
    </location>
</feature>
<dbReference type="RefSeq" id="WP_306681247.1">
    <property type="nucleotide sequence ID" value="NZ_JAVDBT010000014.1"/>
</dbReference>
<evidence type="ECO:0000256" key="1">
    <source>
        <dbReference type="ARBA" id="ARBA00022679"/>
    </source>
</evidence>
<dbReference type="PANTHER" id="PTHR12788">
    <property type="entry name" value="PROTEIN-TYROSINE SULFOTRANSFERASE 2"/>
    <property type="match status" value="1"/>
</dbReference>
<dbReference type="PROSITE" id="PS50005">
    <property type="entry name" value="TPR"/>
    <property type="match status" value="1"/>
</dbReference>
<keyword evidence="4" id="KW-1185">Reference proteome</keyword>
<dbReference type="SUPFAM" id="SSF52540">
    <property type="entry name" value="P-loop containing nucleoside triphosphate hydrolases"/>
    <property type="match status" value="1"/>
</dbReference>
<name>A0ABU0W0Q8_9RHOB</name>
<dbReference type="InterPro" id="IPR019734">
    <property type="entry name" value="TPR_rpt"/>
</dbReference>
<evidence type="ECO:0000313" key="4">
    <source>
        <dbReference type="Proteomes" id="UP001239680"/>
    </source>
</evidence>
<sequence length="520" mass="58237">MINGIMKKAAELRQAGELEAAAEQLSEAAISDPTNVIIWRGLGEVLLELERPSEAILCFERVLAGKPNDASALNDLGFAHLANQSFEFGLPFLQQAVELEAGNVIFLGNLANCYRALEQFEDERIILAKANKASRGSQEVLLRQADNLAILGQIEAARELYERLARDPSHKVAGLRGLCYLEKQSDGSALLARIEATLAEESRPEARRSLQHCASKCLIESGQATAGFDRVIAAKAEWPADFDRNRFELTIAAAMLSDSQLPLGLSSSEERPIFIVGMPRCGSTLLEKFLAGHSRIHGAGERLHMPRISRMLGLYNDKPDDFLQTVLGLPPEAWPEIAEGYMGLVRLRNGRNDVLYVDKLLHNFLNIGLILRFFPKARIIHAMRHPLDACVAIYTAPLKSQHHPYAERLDDLGWYYKLYLELMSHWTSRYPEAILSVRYEDVVSAPDMQMRRVCQFLGLPFEEAMLDHRANGHVAQTISKWQVHQPLYKSSVSRWKPHKEKLGPILAHLEGQAEAYSQSS</sequence>
<dbReference type="PANTHER" id="PTHR12788:SF10">
    <property type="entry name" value="PROTEIN-TYROSINE SULFOTRANSFERASE"/>
    <property type="match status" value="1"/>
</dbReference>
<organism evidence="3 4">
    <name type="scientific">Pseudogemmobacter lacusdianii</name>
    <dbReference type="NCBI Taxonomy" id="3069608"/>
    <lineage>
        <taxon>Bacteria</taxon>
        <taxon>Pseudomonadati</taxon>
        <taxon>Pseudomonadota</taxon>
        <taxon>Alphaproteobacteria</taxon>
        <taxon>Rhodobacterales</taxon>
        <taxon>Paracoccaceae</taxon>
        <taxon>Pseudogemmobacter</taxon>
    </lineage>
</organism>
<dbReference type="Gene3D" id="3.40.50.300">
    <property type="entry name" value="P-loop containing nucleotide triphosphate hydrolases"/>
    <property type="match status" value="1"/>
</dbReference>
<dbReference type="InterPro" id="IPR026634">
    <property type="entry name" value="TPST-like"/>
</dbReference>
<accession>A0ABU0W0Q8</accession>
<dbReference type="InterPro" id="IPR011990">
    <property type="entry name" value="TPR-like_helical_dom_sf"/>
</dbReference>
<keyword evidence="2" id="KW-0802">TPR repeat</keyword>
<comment type="caution">
    <text evidence="3">The sequence shown here is derived from an EMBL/GenBank/DDBJ whole genome shotgun (WGS) entry which is preliminary data.</text>
</comment>
<reference evidence="3 4" key="1">
    <citation type="submission" date="2023-08" db="EMBL/GenBank/DDBJ databases">
        <title>Characterization of two Paracoccaceae strains isolated from Phycosphere and proposal of Xinfangfangia lacusdiani sp. nov.</title>
        <authorList>
            <person name="Deng Y."/>
            <person name="Zhang Y.Q."/>
        </authorList>
    </citation>
    <scope>NUCLEOTIDE SEQUENCE [LARGE SCALE GENOMIC DNA]</scope>
    <source>
        <strain evidence="3 4">CPCC 101601</strain>
    </source>
</reference>